<accession>A0A8H3U5H6</accession>
<evidence type="ECO:0000313" key="3">
    <source>
        <dbReference type="Proteomes" id="UP000447873"/>
    </source>
</evidence>
<feature type="compositionally biased region" description="Acidic residues" evidence="1">
    <location>
        <begin position="86"/>
        <end position="99"/>
    </location>
</feature>
<name>A0A8H3U5H6_VENIN</name>
<organism evidence="2 3">
    <name type="scientific">Venturia inaequalis</name>
    <name type="common">Apple scab fungus</name>
    <dbReference type="NCBI Taxonomy" id="5025"/>
    <lineage>
        <taxon>Eukaryota</taxon>
        <taxon>Fungi</taxon>
        <taxon>Dikarya</taxon>
        <taxon>Ascomycota</taxon>
        <taxon>Pezizomycotina</taxon>
        <taxon>Dothideomycetes</taxon>
        <taxon>Pleosporomycetidae</taxon>
        <taxon>Venturiales</taxon>
        <taxon>Venturiaceae</taxon>
        <taxon>Venturia</taxon>
    </lineage>
</organism>
<dbReference type="Proteomes" id="UP000447873">
    <property type="component" value="Unassembled WGS sequence"/>
</dbReference>
<feature type="compositionally biased region" description="Basic residues" evidence="1">
    <location>
        <begin position="107"/>
        <end position="117"/>
    </location>
</feature>
<dbReference type="EMBL" id="WNWS01000802">
    <property type="protein sequence ID" value="KAE9963650.1"/>
    <property type="molecule type" value="Genomic_DNA"/>
</dbReference>
<gene>
    <name evidence="2" type="ORF">EG328_011239</name>
</gene>
<evidence type="ECO:0000256" key="1">
    <source>
        <dbReference type="SAM" id="MobiDB-lite"/>
    </source>
</evidence>
<protein>
    <submittedName>
        <fullName evidence="2">Uncharacterized protein</fullName>
    </submittedName>
</protein>
<reference evidence="2 3" key="1">
    <citation type="submission" date="2018-12" db="EMBL/GenBank/DDBJ databases">
        <title>Venturia inaequalis Genome Resource.</title>
        <authorList>
            <person name="Lichtner F.J."/>
        </authorList>
    </citation>
    <scope>NUCLEOTIDE SEQUENCE [LARGE SCALE GENOMIC DNA]</scope>
    <source>
        <strain evidence="2 3">120213</strain>
    </source>
</reference>
<dbReference type="AlphaFoldDB" id="A0A8H3U5H6"/>
<proteinExistence type="predicted"/>
<comment type="caution">
    <text evidence="2">The sequence shown here is derived from an EMBL/GenBank/DDBJ whole genome shotgun (WGS) entry which is preliminary data.</text>
</comment>
<sequence>MRQELEGNELFDALEKTYPYNKGWTAESWVMTNMLHYTQANEIPMPNLAGLADLNGKPIGPKMIPIVPRLERRYNDVIDQFNADLEDTQEDDKDVEEDAPAQTPKKAPPKKVVKKRKATSDPSTIAKKSILAKRMKPNSTQDKDEDISSPKLQNKTPTKPAAKEKAASNPSLEAKGTKRKNGLPTPVQDAAKSLSTNAPTSLEGRIPPFDPNTLLNYRVRLDSKTPLFRGLRKAQMVTLSKEYNVPLLDSMKVEEIKAILLLSYSFVTNALILPTNGSSDRPRASDKVRLSKARISDSDEDMIL</sequence>
<feature type="region of interest" description="Disordered" evidence="1">
    <location>
        <begin position="86"/>
        <end position="209"/>
    </location>
</feature>
<evidence type="ECO:0000313" key="2">
    <source>
        <dbReference type="EMBL" id="KAE9963650.1"/>
    </source>
</evidence>